<evidence type="ECO:0000313" key="3">
    <source>
        <dbReference type="Proteomes" id="UP001597509"/>
    </source>
</evidence>
<accession>A0ABW5YV46</accession>
<feature type="signal peptide" evidence="1">
    <location>
        <begin position="1"/>
        <end position="21"/>
    </location>
</feature>
<dbReference type="Gene3D" id="2.20.110.10">
    <property type="entry name" value="Histone H3 K4-specific methyltransferase SET7/9 N-terminal domain"/>
    <property type="match status" value="2"/>
</dbReference>
<proteinExistence type="predicted"/>
<dbReference type="InterPro" id="IPR011652">
    <property type="entry name" value="MORN_2"/>
</dbReference>
<comment type="caution">
    <text evidence="2">The sequence shown here is derived from an EMBL/GenBank/DDBJ whole genome shotgun (WGS) entry which is preliminary data.</text>
</comment>
<dbReference type="RefSeq" id="WP_132842697.1">
    <property type="nucleotide sequence ID" value="NZ_JBHUPE010000004.1"/>
</dbReference>
<dbReference type="Pfam" id="PF07661">
    <property type="entry name" value="MORN_2"/>
    <property type="match status" value="1"/>
</dbReference>
<dbReference type="EMBL" id="JBHUPE010000004">
    <property type="protein sequence ID" value="MFD2904399.1"/>
    <property type="molecule type" value="Genomic_DNA"/>
</dbReference>
<protein>
    <submittedName>
        <fullName evidence="2">Toxin-antitoxin system YwqK family antitoxin</fullName>
    </submittedName>
</protein>
<evidence type="ECO:0000256" key="1">
    <source>
        <dbReference type="SAM" id="SignalP"/>
    </source>
</evidence>
<sequence>MKIKLLFYTLLLSFSSPDAYSQSKDLPIFTRFTIINEDGTKHVFHADNLKYRAVSEKTYTWYSTNMLHTTMGGYSGKLLYGQFTTFFPNKSLSERGNYAFGMKDGIWKSWYENGNLKKESQWLAGIEEGPFIEYNEQGKWRKRGHFKDNRLHGIIEEIQNDSISLSYYAYGNAITKDEYLDNNIFRKSGKLIGNKINQWFRKKDKQETAPTASE</sequence>
<feature type="chain" id="PRO_5046559104" evidence="1">
    <location>
        <begin position="22"/>
        <end position="214"/>
    </location>
</feature>
<dbReference type="SUPFAM" id="SSF82185">
    <property type="entry name" value="Histone H3 K4-specific methyltransferase SET7/9 N-terminal domain"/>
    <property type="match status" value="1"/>
</dbReference>
<evidence type="ECO:0000313" key="2">
    <source>
        <dbReference type="EMBL" id="MFD2904399.1"/>
    </source>
</evidence>
<keyword evidence="1" id="KW-0732">Signal</keyword>
<reference evidence="3" key="1">
    <citation type="journal article" date="2019" name="Int. J. Syst. Evol. Microbiol.">
        <title>The Global Catalogue of Microorganisms (GCM) 10K type strain sequencing project: providing services to taxonomists for standard genome sequencing and annotation.</title>
        <authorList>
            <consortium name="The Broad Institute Genomics Platform"/>
            <consortium name="The Broad Institute Genome Sequencing Center for Infectious Disease"/>
            <person name="Wu L."/>
            <person name="Ma J."/>
        </authorList>
    </citation>
    <scope>NUCLEOTIDE SEQUENCE [LARGE SCALE GENOMIC DNA]</scope>
    <source>
        <strain evidence="3">KCTC 22209</strain>
    </source>
</reference>
<keyword evidence="3" id="KW-1185">Reference proteome</keyword>
<name>A0ABW5YV46_9SPHI</name>
<dbReference type="Proteomes" id="UP001597509">
    <property type="component" value="Unassembled WGS sequence"/>
</dbReference>
<organism evidence="2 3">
    <name type="scientific">Sphingobacterium anhuiense</name>
    <dbReference type="NCBI Taxonomy" id="493780"/>
    <lineage>
        <taxon>Bacteria</taxon>
        <taxon>Pseudomonadati</taxon>
        <taxon>Bacteroidota</taxon>
        <taxon>Sphingobacteriia</taxon>
        <taxon>Sphingobacteriales</taxon>
        <taxon>Sphingobacteriaceae</taxon>
        <taxon>Sphingobacterium</taxon>
    </lineage>
</organism>
<gene>
    <name evidence="2" type="ORF">ACFS6I_10720</name>
</gene>